<proteinExistence type="inferred from homology"/>
<evidence type="ECO:0000259" key="7">
    <source>
        <dbReference type="Pfam" id="PF18102"/>
    </source>
</evidence>
<comment type="similarity">
    <text evidence="5">Belongs to the Deltex family.</text>
</comment>
<comment type="catalytic activity">
    <reaction evidence="1 5">
        <text>S-ubiquitinyl-[E2 ubiquitin-conjugating enzyme]-L-cysteine + [acceptor protein]-L-lysine = [E2 ubiquitin-conjugating enzyme]-L-cysteine + N(6)-ubiquitinyl-[acceptor protein]-L-lysine.</text>
        <dbReference type="EC" id="2.3.2.27"/>
    </reaction>
</comment>
<dbReference type="EMBL" id="JAHUTI010051973">
    <property type="protein sequence ID" value="MED6249384.1"/>
    <property type="molecule type" value="Genomic_DNA"/>
</dbReference>
<keyword evidence="5" id="KW-0862">Zinc</keyword>
<evidence type="ECO:0000313" key="9">
    <source>
        <dbReference type="Proteomes" id="UP001345963"/>
    </source>
</evidence>
<dbReference type="Pfam" id="PF18102">
    <property type="entry name" value="DTC"/>
    <property type="match status" value="1"/>
</dbReference>
<keyword evidence="3 5" id="KW-0808">Transferase</keyword>
<reference evidence="8 9" key="1">
    <citation type="submission" date="2021-07" db="EMBL/GenBank/DDBJ databases">
        <authorList>
            <person name="Palmer J.M."/>
        </authorList>
    </citation>
    <scope>NUCLEOTIDE SEQUENCE [LARGE SCALE GENOMIC DNA]</scope>
    <source>
        <strain evidence="8 9">AT_MEX2019</strain>
        <tissue evidence="8">Muscle</tissue>
    </source>
</reference>
<sequence>EKHPNPGQPYTGSQMCTYLPDNHEGKTVLKLLEKAFNEQLLFTIAIGESGHDVVTTASVPLKIQLEEEGSMIQPSLDSIGISPQSSGSPLNQRKSIPSDGYPDMNYLMTLSKVLRNKGIK</sequence>
<feature type="compositionally biased region" description="Low complexity" evidence="6">
    <location>
        <begin position="78"/>
        <end position="89"/>
    </location>
</feature>
<dbReference type="Proteomes" id="UP001345963">
    <property type="component" value="Unassembled WGS sequence"/>
</dbReference>
<comment type="subcellular location">
    <subcellularLocation>
        <location evidence="5">Cytoplasm</location>
    </subcellularLocation>
</comment>
<comment type="pathway">
    <text evidence="2 5">Protein modification; protein ubiquitination.</text>
</comment>
<name>A0ABU7BIT3_9TELE</name>
<evidence type="ECO:0000256" key="1">
    <source>
        <dbReference type="ARBA" id="ARBA00000900"/>
    </source>
</evidence>
<keyword evidence="4 5" id="KW-0479">Metal-binding</keyword>
<accession>A0ABU7BIT3</accession>
<evidence type="ECO:0000313" key="8">
    <source>
        <dbReference type="EMBL" id="MED6249384.1"/>
    </source>
</evidence>
<evidence type="ECO:0000256" key="3">
    <source>
        <dbReference type="ARBA" id="ARBA00022679"/>
    </source>
</evidence>
<dbReference type="InterPro" id="IPR039399">
    <property type="entry name" value="Deltex_C_sf"/>
</dbReference>
<feature type="domain" description="Deltex C-terminal" evidence="7">
    <location>
        <begin position="2"/>
        <end position="49"/>
    </location>
</feature>
<protein>
    <recommendedName>
        <fullName evidence="5">E3 ubiquitin-protein ligase</fullName>
        <ecNumber evidence="5">2.3.2.27</ecNumber>
    </recommendedName>
</protein>
<feature type="region of interest" description="Disordered" evidence="6">
    <location>
        <begin position="74"/>
        <end position="102"/>
    </location>
</feature>
<evidence type="ECO:0000256" key="6">
    <source>
        <dbReference type="SAM" id="MobiDB-lite"/>
    </source>
</evidence>
<gene>
    <name evidence="8" type="ORF">ATANTOWER_013274</name>
</gene>
<feature type="non-terminal residue" evidence="8">
    <location>
        <position position="1"/>
    </location>
</feature>
<keyword evidence="9" id="KW-1185">Reference proteome</keyword>
<dbReference type="InterPro" id="IPR039398">
    <property type="entry name" value="Deltex_fam"/>
</dbReference>
<evidence type="ECO:0000256" key="5">
    <source>
        <dbReference type="RuleBase" id="RU367105"/>
    </source>
</evidence>
<evidence type="ECO:0000256" key="4">
    <source>
        <dbReference type="ARBA" id="ARBA00022723"/>
    </source>
</evidence>
<keyword evidence="5" id="KW-0963">Cytoplasm</keyword>
<keyword evidence="5" id="KW-0863">Zinc-finger</keyword>
<evidence type="ECO:0000256" key="2">
    <source>
        <dbReference type="ARBA" id="ARBA00004906"/>
    </source>
</evidence>
<dbReference type="EC" id="2.3.2.27" evidence="5"/>
<comment type="caution">
    <text evidence="8">The sequence shown here is derived from an EMBL/GenBank/DDBJ whole genome shotgun (WGS) entry which is preliminary data.</text>
</comment>
<dbReference type="Gene3D" id="3.30.390.130">
    <property type="match status" value="1"/>
</dbReference>
<dbReference type="InterPro" id="IPR039396">
    <property type="entry name" value="Deltex_C"/>
</dbReference>
<dbReference type="PANTHER" id="PTHR12622">
    <property type="entry name" value="DELTEX-RELATED"/>
    <property type="match status" value="1"/>
</dbReference>
<organism evidence="8 9">
    <name type="scientific">Ataeniobius toweri</name>
    <dbReference type="NCBI Taxonomy" id="208326"/>
    <lineage>
        <taxon>Eukaryota</taxon>
        <taxon>Metazoa</taxon>
        <taxon>Chordata</taxon>
        <taxon>Craniata</taxon>
        <taxon>Vertebrata</taxon>
        <taxon>Euteleostomi</taxon>
        <taxon>Actinopterygii</taxon>
        <taxon>Neopterygii</taxon>
        <taxon>Teleostei</taxon>
        <taxon>Neoteleostei</taxon>
        <taxon>Acanthomorphata</taxon>
        <taxon>Ovalentaria</taxon>
        <taxon>Atherinomorphae</taxon>
        <taxon>Cyprinodontiformes</taxon>
        <taxon>Goodeidae</taxon>
        <taxon>Ataeniobius</taxon>
    </lineage>
</organism>